<evidence type="ECO:0000256" key="5">
    <source>
        <dbReference type="ARBA" id="ARBA00022737"/>
    </source>
</evidence>
<evidence type="ECO:0000256" key="7">
    <source>
        <dbReference type="ARBA" id="ARBA00023278"/>
    </source>
</evidence>
<feature type="domain" description="VWFA" evidence="8">
    <location>
        <begin position="363"/>
        <end position="402"/>
    </location>
</feature>
<keyword evidence="5" id="KW-0677">Repeat</keyword>
<sequence>MDDSGSIENQDFDDMKTFIIDFIHSFHIGPQNVRMGLVKYASEPTLQFDLTTYSDAVTLEKAVLSIRHEGGGTRTGMALSSMVPHFDKKIHGVPQYLLVITDGKSQDEVLIPAKTLKDQGVIILAIGVKNASEAQLKEIADEKTFFVNHFDALKSIKDNIMTHICAPDICKDIYSDVFFLVDSSESISEEDYQKMKEFMKSVIDQSDIGETSMHVGVMQFSTRYKLEFPLTQYYSKQEIFEAIDGMQHLNEGTRTGTAITEVSTYFDTNQGGRSNLAQNLVVITDGKSNDAVKDPAAALRHKGVVVYAFGVEGANKAELKDIAGSSDRVFNVKDFDALRKLESQLALKLCDPTRVCKKTIHADIIFLVDGSGSIDKEFSSIQTFMELVVNKTLVGKSLTRFGNGVQVYSVGVKDANKDELMTMAGGDESKVFYVGSFVALEFLHRNISEELCETTKPVCPKNRLNLVFLLDQSDNTNPDDYAIMKSLTKDLVKSFKVGKEFVHIGLAQFSNDHKKEFNLEEYFKTDDMIEHIDKMEKRGGGGHAYIEKALYRITEYFEASRDCQGCKYLILMTNGDSQDDVEDAADRLRNLGIEVFVVGFGNLHILQLLQIAHGPERVYKIQNNKDKEIVKNNLIEDICKDERDPPSECTVDIAIGFDITRRTRDPDEKIFSGHPKLQILLPEIIHRISSLPGIGSNPIATQIAFHIVDRNGRALYDTNFEDYKDDVVDKIVNLPLSQLTYFNRALLQSFKTLFTAKSRATVKVMVIFSDGLDEKVTDLETKKKI</sequence>
<dbReference type="SUPFAM" id="SSF53300">
    <property type="entry name" value="vWA-like"/>
    <property type="match status" value="5"/>
</dbReference>
<comment type="caution">
    <text evidence="9">The sequence shown here is derived from an EMBL/GenBank/DDBJ whole genome shotgun (WGS) entry which is preliminary data.</text>
</comment>
<dbReference type="Proteomes" id="UP000424527">
    <property type="component" value="Unassembled WGS sequence"/>
</dbReference>
<keyword evidence="3" id="KW-0272">Extracellular matrix</keyword>
<dbReference type="Pfam" id="PF00092">
    <property type="entry name" value="VWA"/>
    <property type="match status" value="3"/>
</dbReference>
<organism evidence="9 10">
    <name type="scientific">Larimichthys crocea</name>
    <name type="common">Large yellow croaker</name>
    <name type="synonym">Pseudosciaena crocea</name>
    <dbReference type="NCBI Taxonomy" id="215358"/>
    <lineage>
        <taxon>Eukaryota</taxon>
        <taxon>Metazoa</taxon>
        <taxon>Chordata</taxon>
        <taxon>Craniata</taxon>
        <taxon>Vertebrata</taxon>
        <taxon>Euteleostomi</taxon>
        <taxon>Actinopterygii</taxon>
        <taxon>Neopterygii</taxon>
        <taxon>Teleostei</taxon>
        <taxon>Neoteleostei</taxon>
        <taxon>Acanthomorphata</taxon>
        <taxon>Eupercaria</taxon>
        <taxon>Sciaenidae</taxon>
        <taxon>Larimichthys</taxon>
    </lineage>
</organism>
<dbReference type="FunFam" id="3.40.50.410:FF:000004">
    <property type="entry name" value="collagen alpha-6(VI) chain"/>
    <property type="match status" value="1"/>
</dbReference>
<evidence type="ECO:0000256" key="3">
    <source>
        <dbReference type="ARBA" id="ARBA00022530"/>
    </source>
</evidence>
<comment type="subcellular location">
    <subcellularLocation>
        <location evidence="1">Secreted</location>
        <location evidence="1">Extracellular space</location>
        <location evidence="1">Extracellular matrix</location>
    </subcellularLocation>
</comment>
<evidence type="ECO:0000313" key="10">
    <source>
        <dbReference type="Proteomes" id="UP000424527"/>
    </source>
</evidence>
<dbReference type="PANTHER" id="PTHR24020:SF90">
    <property type="entry name" value="COLLAGEN ALPHA-1(XXI) CHAIN"/>
    <property type="match status" value="1"/>
</dbReference>
<keyword evidence="2" id="KW-0964">Secreted</keyword>
<dbReference type="InterPro" id="IPR002035">
    <property type="entry name" value="VWF_A"/>
</dbReference>
<feature type="domain" description="VWFA" evidence="8">
    <location>
        <begin position="1"/>
        <end position="160"/>
    </location>
</feature>
<keyword evidence="7" id="KW-0379">Hydroxylation</keyword>
<keyword evidence="4" id="KW-0732">Signal</keyword>
<keyword evidence="6" id="KW-0325">Glycoprotein</keyword>
<feature type="domain" description="VWFA" evidence="8">
    <location>
        <begin position="176"/>
        <end position="345"/>
    </location>
</feature>
<evidence type="ECO:0000259" key="8">
    <source>
        <dbReference type="PROSITE" id="PS50234"/>
    </source>
</evidence>
<evidence type="ECO:0000313" key="9">
    <source>
        <dbReference type="EMBL" id="KAE8289315.1"/>
    </source>
</evidence>
<gene>
    <name evidence="9" type="ORF">D5F01_LYC13200</name>
</gene>
<evidence type="ECO:0000256" key="6">
    <source>
        <dbReference type="ARBA" id="ARBA00023180"/>
    </source>
</evidence>
<dbReference type="CDD" id="cd01472">
    <property type="entry name" value="vWA_collagen"/>
    <property type="match status" value="1"/>
</dbReference>
<keyword evidence="10" id="KW-1185">Reference proteome</keyword>
<dbReference type="PRINTS" id="PR00453">
    <property type="entry name" value="VWFADOMAIN"/>
</dbReference>
<proteinExistence type="predicted"/>
<evidence type="ECO:0000256" key="2">
    <source>
        <dbReference type="ARBA" id="ARBA00022525"/>
    </source>
</evidence>
<dbReference type="CDD" id="cd01450">
    <property type="entry name" value="vWFA_subfamily_ECM"/>
    <property type="match status" value="1"/>
</dbReference>
<dbReference type="GO" id="GO:0005576">
    <property type="term" value="C:extracellular region"/>
    <property type="evidence" value="ECO:0007669"/>
    <property type="project" value="UniProtKB-SubCell"/>
</dbReference>
<dbReference type="InterPro" id="IPR050525">
    <property type="entry name" value="ECM_Assembly_Org"/>
</dbReference>
<evidence type="ECO:0000256" key="1">
    <source>
        <dbReference type="ARBA" id="ARBA00004498"/>
    </source>
</evidence>
<accession>A0A6G0ICU3</accession>
<name>A0A6G0ICU3_LARCR</name>
<protein>
    <submittedName>
        <fullName evidence="9">Collagen alpha-5(VI) chain Collagen alpha-1(XXIX) chain von</fullName>
    </submittedName>
</protein>
<feature type="domain" description="VWFA" evidence="8">
    <location>
        <begin position="465"/>
        <end position="638"/>
    </location>
</feature>
<dbReference type="EMBL" id="REGW02000012">
    <property type="protein sequence ID" value="KAE8289315.1"/>
    <property type="molecule type" value="Genomic_DNA"/>
</dbReference>
<dbReference type="GO" id="GO:0005581">
    <property type="term" value="C:collagen trimer"/>
    <property type="evidence" value="ECO:0007669"/>
    <property type="project" value="UniProtKB-KW"/>
</dbReference>
<dbReference type="Gene3D" id="3.40.50.410">
    <property type="entry name" value="von Willebrand factor, type A domain"/>
    <property type="match status" value="4"/>
</dbReference>
<evidence type="ECO:0000256" key="4">
    <source>
        <dbReference type="ARBA" id="ARBA00022729"/>
    </source>
</evidence>
<dbReference type="SMART" id="SM00327">
    <property type="entry name" value="VWA"/>
    <property type="match status" value="3"/>
</dbReference>
<keyword evidence="9" id="KW-0176">Collagen</keyword>
<dbReference type="AlphaFoldDB" id="A0A6G0ICU3"/>
<reference evidence="9 10" key="1">
    <citation type="submission" date="2019-07" db="EMBL/GenBank/DDBJ databases">
        <title>Chromosome genome assembly for large yellow croaker.</title>
        <authorList>
            <person name="Xiao S."/>
        </authorList>
    </citation>
    <scope>NUCLEOTIDE SEQUENCE [LARGE SCALE GENOMIC DNA]</scope>
    <source>
        <strain evidence="9">JMULYC20181020</strain>
        <tissue evidence="9">Muscle</tissue>
    </source>
</reference>
<dbReference type="PANTHER" id="PTHR24020">
    <property type="entry name" value="COLLAGEN ALPHA"/>
    <property type="match status" value="1"/>
</dbReference>
<dbReference type="PROSITE" id="PS50234">
    <property type="entry name" value="VWFA"/>
    <property type="match status" value="4"/>
</dbReference>
<dbReference type="InterPro" id="IPR036465">
    <property type="entry name" value="vWFA_dom_sf"/>
</dbReference>